<name>A0ABW1IH83_9PSEU</name>
<dbReference type="RefSeq" id="WP_379571891.1">
    <property type="nucleotide sequence ID" value="NZ_JBHSQK010000120.1"/>
</dbReference>
<dbReference type="PANTHER" id="PTHR23513:SF9">
    <property type="entry name" value="ENTEROBACTIN EXPORTER ENTS"/>
    <property type="match status" value="1"/>
</dbReference>
<evidence type="ECO:0000256" key="2">
    <source>
        <dbReference type="ARBA" id="ARBA00022448"/>
    </source>
</evidence>
<feature type="transmembrane region" description="Helical" evidence="7">
    <location>
        <begin position="294"/>
        <end position="314"/>
    </location>
</feature>
<keyword evidence="4 7" id="KW-0812">Transmembrane</keyword>
<evidence type="ECO:0000256" key="1">
    <source>
        <dbReference type="ARBA" id="ARBA00004429"/>
    </source>
</evidence>
<dbReference type="NCBIfam" id="NF007792">
    <property type="entry name" value="PRK10489.1"/>
    <property type="match status" value="1"/>
</dbReference>
<feature type="transmembrane region" description="Helical" evidence="7">
    <location>
        <begin position="261"/>
        <end position="282"/>
    </location>
</feature>
<evidence type="ECO:0000256" key="4">
    <source>
        <dbReference type="ARBA" id="ARBA00022692"/>
    </source>
</evidence>
<reference evidence="10" key="1">
    <citation type="journal article" date="2019" name="Int. J. Syst. Evol. Microbiol.">
        <title>The Global Catalogue of Microorganisms (GCM) 10K type strain sequencing project: providing services to taxonomists for standard genome sequencing and annotation.</title>
        <authorList>
            <consortium name="The Broad Institute Genomics Platform"/>
            <consortium name="The Broad Institute Genome Sequencing Center for Infectious Disease"/>
            <person name="Wu L."/>
            <person name="Ma J."/>
        </authorList>
    </citation>
    <scope>NUCLEOTIDE SEQUENCE [LARGE SCALE GENOMIC DNA]</scope>
    <source>
        <strain evidence="10">CGMCC 4.7397</strain>
    </source>
</reference>
<feature type="transmembrane region" description="Helical" evidence="7">
    <location>
        <begin position="59"/>
        <end position="80"/>
    </location>
</feature>
<evidence type="ECO:0000256" key="5">
    <source>
        <dbReference type="ARBA" id="ARBA00022989"/>
    </source>
</evidence>
<dbReference type="CDD" id="cd06173">
    <property type="entry name" value="MFS_MefA_like"/>
    <property type="match status" value="1"/>
</dbReference>
<feature type="transmembrane region" description="Helical" evidence="7">
    <location>
        <begin position="386"/>
        <end position="408"/>
    </location>
</feature>
<dbReference type="SUPFAM" id="SSF103473">
    <property type="entry name" value="MFS general substrate transporter"/>
    <property type="match status" value="1"/>
</dbReference>
<evidence type="ECO:0000256" key="7">
    <source>
        <dbReference type="SAM" id="Phobius"/>
    </source>
</evidence>
<gene>
    <name evidence="9" type="primary">entS</name>
    <name evidence="9" type="ORF">ACFQH9_31170</name>
</gene>
<dbReference type="Gene3D" id="1.20.1250.20">
    <property type="entry name" value="MFS general substrate transporter like domains"/>
    <property type="match status" value="1"/>
</dbReference>
<dbReference type="PANTHER" id="PTHR23513">
    <property type="entry name" value="INTEGRAL MEMBRANE EFFLUX PROTEIN-RELATED"/>
    <property type="match status" value="1"/>
</dbReference>
<protein>
    <submittedName>
        <fullName evidence="9">Enterobactin transporter EntS</fullName>
    </submittedName>
</protein>
<dbReference type="InterPro" id="IPR010290">
    <property type="entry name" value="TM_effector"/>
</dbReference>
<keyword evidence="10" id="KW-1185">Reference proteome</keyword>
<comment type="caution">
    <text evidence="9">The sequence shown here is derived from an EMBL/GenBank/DDBJ whole genome shotgun (WGS) entry which is preliminary data.</text>
</comment>
<dbReference type="InterPro" id="IPR036259">
    <property type="entry name" value="MFS_trans_sf"/>
</dbReference>
<evidence type="ECO:0000259" key="8">
    <source>
        <dbReference type="PROSITE" id="PS50850"/>
    </source>
</evidence>
<dbReference type="Pfam" id="PF05977">
    <property type="entry name" value="MFS_3"/>
    <property type="match status" value="1"/>
</dbReference>
<comment type="subcellular location">
    <subcellularLocation>
        <location evidence="1">Cell inner membrane</location>
        <topology evidence="1">Multi-pass membrane protein</topology>
    </subcellularLocation>
</comment>
<organism evidence="9 10">
    <name type="scientific">Pseudonocardia lutea</name>
    <dbReference type="NCBI Taxonomy" id="2172015"/>
    <lineage>
        <taxon>Bacteria</taxon>
        <taxon>Bacillati</taxon>
        <taxon>Actinomycetota</taxon>
        <taxon>Actinomycetes</taxon>
        <taxon>Pseudonocardiales</taxon>
        <taxon>Pseudonocardiaceae</taxon>
        <taxon>Pseudonocardia</taxon>
    </lineage>
</organism>
<accession>A0ABW1IH83</accession>
<dbReference type="Proteomes" id="UP001596119">
    <property type="component" value="Unassembled WGS sequence"/>
</dbReference>
<feature type="transmembrane region" description="Helical" evidence="7">
    <location>
        <begin position="173"/>
        <end position="198"/>
    </location>
</feature>
<dbReference type="PROSITE" id="PS50850">
    <property type="entry name" value="MFS"/>
    <property type="match status" value="1"/>
</dbReference>
<dbReference type="EMBL" id="JBHSQK010000120">
    <property type="protein sequence ID" value="MFC5952730.1"/>
    <property type="molecule type" value="Genomic_DNA"/>
</dbReference>
<keyword evidence="5 7" id="KW-1133">Transmembrane helix</keyword>
<feature type="transmembrane region" description="Helical" evidence="7">
    <location>
        <begin position="320"/>
        <end position="341"/>
    </location>
</feature>
<evidence type="ECO:0000256" key="3">
    <source>
        <dbReference type="ARBA" id="ARBA00022475"/>
    </source>
</evidence>
<feature type="transmembrane region" description="Helical" evidence="7">
    <location>
        <begin position="362"/>
        <end position="380"/>
    </location>
</feature>
<feature type="transmembrane region" description="Helical" evidence="7">
    <location>
        <begin position="116"/>
        <end position="140"/>
    </location>
</feature>
<evidence type="ECO:0000256" key="6">
    <source>
        <dbReference type="ARBA" id="ARBA00023136"/>
    </source>
</evidence>
<proteinExistence type="predicted"/>
<evidence type="ECO:0000313" key="10">
    <source>
        <dbReference type="Proteomes" id="UP001596119"/>
    </source>
</evidence>
<feature type="domain" description="Major facilitator superfamily (MFS) profile" evidence="8">
    <location>
        <begin position="23"/>
        <end position="417"/>
    </location>
</feature>
<evidence type="ECO:0000313" key="9">
    <source>
        <dbReference type="EMBL" id="MFC5952730.1"/>
    </source>
</evidence>
<keyword evidence="3" id="KW-1003">Cell membrane</keyword>
<sequence length="423" mass="42429">MRLGGLVIDTLLIDPGPLRSSRSFRFAFAARLVSLLGIGLLVVAVPAQTYALTGSSLHVAGVATTTGVGLFVGSIGGGVLVDRFERRRTIQLARSAAGLAFAVLGVNALLPDPSLAVIYLASAVDGLAGGLSGTALMAVIPTIVPRDKLAAAGALTALTTDLGTIASPAVAGALIAAGGIATTYFVAALATALTVGLIRGIGPSPAPGQTHERPSRALSTGLRYAAGHRVVRAVLVVGLLTMLVSGPTVLLPAYVDQTLDAGPQVLGLLYGAPAVGAVLGSLTSGWTGRVRRSGVALLAAVALMSVGVAVLGVAGGAVVAFLGLAGHGLGRALTDILRFAVLQQNTPDALRGRISSLWQAQVVVGTSVGSILAGLLGRWFPPDTALFVYGLGGVVLAALLVAVLGSLWRVTNEPRSIDPEVPA</sequence>
<keyword evidence="6 7" id="KW-0472">Membrane</keyword>
<feature type="transmembrane region" description="Helical" evidence="7">
    <location>
        <begin position="233"/>
        <end position="255"/>
    </location>
</feature>
<feature type="transmembrane region" description="Helical" evidence="7">
    <location>
        <begin position="28"/>
        <end position="47"/>
    </location>
</feature>
<feature type="transmembrane region" description="Helical" evidence="7">
    <location>
        <begin position="149"/>
        <end position="167"/>
    </location>
</feature>
<dbReference type="InterPro" id="IPR020846">
    <property type="entry name" value="MFS_dom"/>
</dbReference>
<keyword evidence="2" id="KW-0813">Transport</keyword>
<feature type="transmembrane region" description="Helical" evidence="7">
    <location>
        <begin position="92"/>
        <end position="110"/>
    </location>
</feature>